<gene>
    <name evidence="1" type="ORF">OVA965_LOCUS25624</name>
    <name evidence="2" type="ORF">TMI583_LOCUS26360</name>
</gene>
<evidence type="ECO:0000313" key="3">
    <source>
        <dbReference type="Proteomes" id="UP000677228"/>
    </source>
</evidence>
<dbReference type="EMBL" id="CAJNOK010016004">
    <property type="protein sequence ID" value="CAF1236650.1"/>
    <property type="molecule type" value="Genomic_DNA"/>
</dbReference>
<sequence length="138" mass="15486">WIYEKMVVFTGKKEALDQLGWHVQLAFIGNCTEVAKGMSTRSLPPTDQYTLAFENIQVLRGILEDTTHFHYMQTGGGAMIMSKDGKTSTRAPDPKKPQTDKLYLALLTDTTYIRHLIEIQEEDVEEIKQIAAAASPPT</sequence>
<reference evidence="1" key="1">
    <citation type="submission" date="2021-02" db="EMBL/GenBank/DDBJ databases">
        <authorList>
            <person name="Nowell W R."/>
        </authorList>
    </citation>
    <scope>NUCLEOTIDE SEQUENCE</scope>
</reference>
<dbReference type="AlphaFoldDB" id="A0A8S2ETJ9"/>
<evidence type="ECO:0000313" key="1">
    <source>
        <dbReference type="EMBL" id="CAF1236650.1"/>
    </source>
</evidence>
<feature type="non-terminal residue" evidence="1">
    <location>
        <position position="1"/>
    </location>
</feature>
<dbReference type="EMBL" id="CAJOBA010037556">
    <property type="protein sequence ID" value="CAF4044404.1"/>
    <property type="molecule type" value="Genomic_DNA"/>
</dbReference>
<dbReference type="Proteomes" id="UP000682733">
    <property type="component" value="Unassembled WGS sequence"/>
</dbReference>
<comment type="caution">
    <text evidence="1">The sequence shown here is derived from an EMBL/GenBank/DDBJ whole genome shotgun (WGS) entry which is preliminary data.</text>
</comment>
<accession>A0A8S2ETJ9</accession>
<name>A0A8S2ETJ9_9BILA</name>
<proteinExistence type="predicted"/>
<dbReference type="Proteomes" id="UP000677228">
    <property type="component" value="Unassembled WGS sequence"/>
</dbReference>
<organism evidence="1 3">
    <name type="scientific">Didymodactylos carnosus</name>
    <dbReference type="NCBI Taxonomy" id="1234261"/>
    <lineage>
        <taxon>Eukaryota</taxon>
        <taxon>Metazoa</taxon>
        <taxon>Spiralia</taxon>
        <taxon>Gnathifera</taxon>
        <taxon>Rotifera</taxon>
        <taxon>Eurotatoria</taxon>
        <taxon>Bdelloidea</taxon>
        <taxon>Philodinida</taxon>
        <taxon>Philodinidae</taxon>
        <taxon>Didymodactylos</taxon>
    </lineage>
</organism>
<evidence type="ECO:0000313" key="2">
    <source>
        <dbReference type="EMBL" id="CAF4044404.1"/>
    </source>
</evidence>
<protein>
    <submittedName>
        <fullName evidence="1">Uncharacterized protein</fullName>
    </submittedName>
</protein>